<reference evidence="1 2" key="2">
    <citation type="journal article" date="2019" name="G3 (Bethesda)">
        <title>Hybrid Assembly of the Genome of the Entomopathogenic Nematode Steinernema carpocapsae Identifies the X-Chromosome.</title>
        <authorList>
            <person name="Serra L."/>
            <person name="Macchietto M."/>
            <person name="Macias-Munoz A."/>
            <person name="McGill C.J."/>
            <person name="Rodriguez I.M."/>
            <person name="Rodriguez B."/>
            <person name="Murad R."/>
            <person name="Mortazavi A."/>
        </authorList>
    </citation>
    <scope>NUCLEOTIDE SEQUENCE [LARGE SCALE GENOMIC DNA]</scope>
    <source>
        <strain evidence="1 2">ALL</strain>
    </source>
</reference>
<comment type="caution">
    <text evidence="1">The sequence shown here is derived from an EMBL/GenBank/DDBJ whole genome shotgun (WGS) entry which is preliminary data.</text>
</comment>
<evidence type="ECO:0000313" key="1">
    <source>
        <dbReference type="EMBL" id="TKR65038.1"/>
    </source>
</evidence>
<accession>A0A4U5M7Z1</accession>
<proteinExistence type="predicted"/>
<organism evidence="1 2">
    <name type="scientific">Steinernema carpocapsae</name>
    <name type="common">Entomopathogenic nematode</name>
    <dbReference type="NCBI Taxonomy" id="34508"/>
    <lineage>
        <taxon>Eukaryota</taxon>
        <taxon>Metazoa</taxon>
        <taxon>Ecdysozoa</taxon>
        <taxon>Nematoda</taxon>
        <taxon>Chromadorea</taxon>
        <taxon>Rhabditida</taxon>
        <taxon>Tylenchina</taxon>
        <taxon>Panagrolaimomorpha</taxon>
        <taxon>Strongyloidoidea</taxon>
        <taxon>Steinernematidae</taxon>
        <taxon>Steinernema</taxon>
    </lineage>
</organism>
<protein>
    <submittedName>
        <fullName evidence="1">Uncharacterized protein</fullName>
    </submittedName>
</protein>
<name>A0A4U5M7Z1_STECR</name>
<dbReference type="EMBL" id="AZBU02000009">
    <property type="protein sequence ID" value="TKR65038.1"/>
    <property type="molecule type" value="Genomic_DNA"/>
</dbReference>
<reference evidence="1 2" key="1">
    <citation type="journal article" date="2015" name="Genome Biol.">
        <title>Comparative genomics of Steinernema reveals deeply conserved gene regulatory networks.</title>
        <authorList>
            <person name="Dillman A.R."/>
            <person name="Macchietto M."/>
            <person name="Porter C.F."/>
            <person name="Rogers A."/>
            <person name="Williams B."/>
            <person name="Antoshechkin I."/>
            <person name="Lee M.M."/>
            <person name="Goodwin Z."/>
            <person name="Lu X."/>
            <person name="Lewis E.E."/>
            <person name="Goodrich-Blair H."/>
            <person name="Stock S.P."/>
            <person name="Adams B.J."/>
            <person name="Sternberg P.W."/>
            <person name="Mortazavi A."/>
        </authorList>
    </citation>
    <scope>NUCLEOTIDE SEQUENCE [LARGE SCALE GENOMIC DNA]</scope>
    <source>
        <strain evidence="1 2">ALL</strain>
    </source>
</reference>
<dbReference type="AlphaFoldDB" id="A0A4U5M7Z1"/>
<dbReference type="Proteomes" id="UP000298663">
    <property type="component" value="Unassembled WGS sequence"/>
</dbReference>
<sequence length="297" mass="32954">MKFCAKMKLMTDEEAARRQRPLKVQLENKDKNLTQSAPVHKISIAQFTNILLNVLPNSKHTAANYRTTTCLIYRFGNLLGEARRGRSGTSHGMQVPWVVRSGPKQYAYPKSKNTVLSADEITSAAALRNMALSAQATEVTATDSQSSATADVQALKIFFLESSESSSSSESALRVSESAAKANLERDCDPRLPEASRLTTSYLGSSRSQTSKSLEALEVFKQLGEKKKEPEAKKRKLDVTTPSYDRYRIADIALLKLSRYRRLPCTIAVGHDGIGFATFRWSKLSFFFAIVKFLVGL</sequence>
<evidence type="ECO:0000313" key="2">
    <source>
        <dbReference type="Proteomes" id="UP000298663"/>
    </source>
</evidence>
<gene>
    <name evidence="1" type="ORF">L596_025502</name>
</gene>
<keyword evidence="2" id="KW-1185">Reference proteome</keyword>